<dbReference type="InterPro" id="IPR023393">
    <property type="entry name" value="START-like_dom_sf"/>
</dbReference>
<dbReference type="EMBL" id="JALLPJ020000466">
    <property type="protein sequence ID" value="KAL3791356.1"/>
    <property type="molecule type" value="Genomic_DNA"/>
</dbReference>
<dbReference type="AlphaFoldDB" id="A0ABD3PVL4"/>
<dbReference type="SUPFAM" id="SSF55961">
    <property type="entry name" value="Bet v1-like"/>
    <property type="match status" value="1"/>
</dbReference>
<protein>
    <submittedName>
        <fullName evidence="3">Uncharacterized protein</fullName>
    </submittedName>
</protein>
<evidence type="ECO:0000313" key="4">
    <source>
        <dbReference type="Proteomes" id="UP001530400"/>
    </source>
</evidence>
<sequence>MKQRSLHLSSLETIDTDPTNSTSALHPTRTKKSNPKRKFLRRKTQSESWSPHTDVPNTIANASSDLHMESTYKPIHPSSADTAAPSSSTLQDIQRVISFIEDERHLVAHELYLDAKKRLDGWLLEKKTSSGSETIKESKIEDKKKIGLWKNRWRQKDHEHVDEKVVDVEENEEAYDFYLGRLKEFEALEKRATMFHTAQQNLNTPTSWTLSQTLYGITTHYRREADNTLSIKIEGELHGIPLFEQMVILRECDLYHTWAPFCTSSRKLAQLDKLDVVAWYNVGSSTLGLVRDACYRAVGCDCMREDGSVMIVAVGLGEENNLENDPIGDDDDQQQQKEQMDQQQTNEESESTAPILNTNATSFLARGELLSTIELPPTPSGLGQGRMTIRNFSASIKILGASSARTRMVVNIDPNLHFLPQSLIDFCMKRMCGVLLARLQAAARKVLKDPVRNPHARRMREDVRFYRDWLLPKFRTYCEELGCSKGIRGWRSEDMLDNCTANSMNEVRKAIQNYQIADRNSSKTDISHRRTQSDRVMTNDPPRIRKRDRVKRFFQGSSLSGLEDDDCTPSDIYSESSTGRVRKRDKLKQVFAEKETREEKIAASREVAAARLRPEPFSESKALRLKELKKAKARKEDRMLRKSGGGASLFGSQLDSNKDFQTSSVRSESLMETNEVDEVCDRLILVTSILLNVASIPLKGYTMTTLQLPPYLKMSSSDWAALLPRNLLATLMIVLHAISLWATLNTFLVIAFDTMDFGQKHLAKNLEYGKKLYVGAVKKYSKLVSIGIAVLSLCVGLISSIFHNIIFKMCSRLENGFEIPHISISEQIPAKYSWILDKLSHWVSLALDSATVVMGWTYTAAYMIRIPTVYKYSCMAMSWIAGKISSIIPSLLKRIGAAATTFIFQTIPNTIMKHLSMCSHRTSLSISWRSESFEVSSFITTRLAVFVLALLFMSYLVLPKPEKKLRKKQATKEQRFIPVKVVSVKSPRDFSRSVPSSDSIPICSRKHLSNSSGSLPMEVIDE</sequence>
<organism evidence="3 4">
    <name type="scientific">Cyclotella atomus</name>
    <dbReference type="NCBI Taxonomy" id="382360"/>
    <lineage>
        <taxon>Eukaryota</taxon>
        <taxon>Sar</taxon>
        <taxon>Stramenopiles</taxon>
        <taxon>Ochrophyta</taxon>
        <taxon>Bacillariophyta</taxon>
        <taxon>Coscinodiscophyceae</taxon>
        <taxon>Thalassiosirophycidae</taxon>
        <taxon>Stephanodiscales</taxon>
        <taxon>Stephanodiscaceae</taxon>
        <taxon>Cyclotella</taxon>
    </lineage>
</organism>
<keyword evidence="2" id="KW-0472">Membrane</keyword>
<feature type="compositionally biased region" description="Basic and acidic residues" evidence="1">
    <location>
        <begin position="520"/>
        <end position="533"/>
    </location>
</feature>
<evidence type="ECO:0000256" key="1">
    <source>
        <dbReference type="SAM" id="MobiDB-lite"/>
    </source>
</evidence>
<feature type="transmembrane region" description="Helical" evidence="2">
    <location>
        <begin position="895"/>
        <end position="915"/>
    </location>
</feature>
<feature type="transmembrane region" description="Helical" evidence="2">
    <location>
        <begin position="842"/>
        <end position="864"/>
    </location>
</feature>
<feature type="region of interest" description="Disordered" evidence="1">
    <location>
        <begin position="1"/>
        <end position="59"/>
    </location>
</feature>
<feature type="compositionally biased region" description="Polar residues" evidence="1">
    <location>
        <begin position="1"/>
        <end position="25"/>
    </location>
</feature>
<comment type="caution">
    <text evidence="3">The sequence shown here is derived from an EMBL/GenBank/DDBJ whole genome shotgun (WGS) entry which is preliminary data.</text>
</comment>
<name>A0ABD3PVL4_9STRA</name>
<dbReference type="PANTHER" id="PTHR34560">
    <property type="entry name" value="POLYKETIDE CYCLASE/DEHYDRASE/LIPID TRANSPORT SUPERFAMILY PROTEIN"/>
    <property type="match status" value="1"/>
</dbReference>
<evidence type="ECO:0000256" key="2">
    <source>
        <dbReference type="SAM" id="Phobius"/>
    </source>
</evidence>
<feature type="compositionally biased region" description="Basic residues" evidence="1">
    <location>
        <begin position="28"/>
        <end position="43"/>
    </location>
</feature>
<gene>
    <name evidence="3" type="ORF">ACHAWO_004980</name>
</gene>
<feature type="region of interest" description="Disordered" evidence="1">
    <location>
        <begin position="518"/>
        <end position="541"/>
    </location>
</feature>
<reference evidence="3 4" key="1">
    <citation type="submission" date="2024-10" db="EMBL/GenBank/DDBJ databases">
        <title>Updated reference genomes for cyclostephanoid diatoms.</title>
        <authorList>
            <person name="Roberts W.R."/>
            <person name="Alverson A.J."/>
        </authorList>
    </citation>
    <scope>NUCLEOTIDE SEQUENCE [LARGE SCALE GENOMIC DNA]</scope>
    <source>
        <strain evidence="3 4">AJA010-31</strain>
    </source>
</reference>
<proteinExistence type="predicted"/>
<keyword evidence="4" id="KW-1185">Reference proteome</keyword>
<accession>A0ABD3PVL4</accession>
<keyword evidence="2" id="KW-1133">Transmembrane helix</keyword>
<feature type="transmembrane region" description="Helical" evidence="2">
    <location>
        <begin position="727"/>
        <end position="752"/>
    </location>
</feature>
<dbReference type="Gene3D" id="3.30.530.20">
    <property type="match status" value="1"/>
</dbReference>
<keyword evidence="2" id="KW-0812">Transmembrane</keyword>
<evidence type="ECO:0000313" key="3">
    <source>
        <dbReference type="EMBL" id="KAL3791356.1"/>
    </source>
</evidence>
<feature type="compositionally biased region" description="Acidic residues" evidence="1">
    <location>
        <begin position="321"/>
        <end position="333"/>
    </location>
</feature>
<feature type="compositionally biased region" description="Polar residues" evidence="1">
    <location>
        <begin position="46"/>
        <end position="59"/>
    </location>
</feature>
<dbReference type="Proteomes" id="UP001530400">
    <property type="component" value="Unassembled WGS sequence"/>
</dbReference>
<feature type="transmembrane region" description="Helical" evidence="2">
    <location>
        <begin position="783"/>
        <end position="807"/>
    </location>
</feature>
<feature type="transmembrane region" description="Helical" evidence="2">
    <location>
        <begin position="935"/>
        <end position="958"/>
    </location>
</feature>
<feature type="region of interest" description="Disordered" evidence="1">
    <location>
        <begin position="321"/>
        <end position="355"/>
    </location>
</feature>
<dbReference type="PANTHER" id="PTHR34560:SF1">
    <property type="entry name" value="START DOMAIN-CONTAINING PROTEIN"/>
    <property type="match status" value="1"/>
</dbReference>